<proteinExistence type="predicted"/>
<feature type="compositionally biased region" description="Basic and acidic residues" evidence="1">
    <location>
        <begin position="93"/>
        <end position="103"/>
    </location>
</feature>
<dbReference type="Proteomes" id="UP000284706">
    <property type="component" value="Unassembled WGS sequence"/>
</dbReference>
<feature type="compositionally biased region" description="Polar residues" evidence="1">
    <location>
        <begin position="74"/>
        <end position="85"/>
    </location>
</feature>
<gene>
    <name evidence="2" type="ORF">CVT26_012086</name>
</gene>
<dbReference type="EMBL" id="NHYE01003942">
    <property type="protein sequence ID" value="PPQ87121.1"/>
    <property type="molecule type" value="Genomic_DNA"/>
</dbReference>
<feature type="compositionally biased region" description="Basic and acidic residues" evidence="1">
    <location>
        <begin position="111"/>
        <end position="128"/>
    </location>
</feature>
<sequence length="538" mass="60003">RDFVRISSFLKQKSRLTDCEAAKLFLLGLHVDIRRSVRNRLQLKNPDHHPDDPWTVKEVVDAAIFVISPYTVHQVKSPSPSQKPDLSSKIRTRNQDPEPKDTHQTPSSEPRMTEKPDYTLSTPERETNSRTSRKVSVPEESTGGLGTSYIDLAVKYRAGVTYANAPRAQSATTASKDVISTHRETQDPNTFADRPSLEFPRCPRPRSLETGVAAVQSELREEEKASQRAQAIVDVKDQVDEICSLKFEPHKHRVLKIEAALAVIQIKSILEFLCQLVPTVYSIKHKTSSESRITAIKHGTTCTQPTVAHANLFELAKLVPVLLPANNALVAGSLAQKSDRILLQDNRLSCKPQAANLPKFHHGLYSILDLSSQQHFAYQDPSESQSGIYHGVQFNITSRKISFGFDKDNPATSTSPHFETTTAPLKIDFEVNLRKSLGDGETSHFEFPAVIDLEPPSQCLDSILSAAFSISSRKLLFILMSLLRAYLSKEDEIFKNSSPFSPQVVKTFSSNFLHFQHRSRHGGRHLKVPGRCGACAPK</sequence>
<evidence type="ECO:0000313" key="2">
    <source>
        <dbReference type="EMBL" id="PPQ87121.1"/>
    </source>
</evidence>
<comment type="caution">
    <text evidence="2">The sequence shown here is derived from an EMBL/GenBank/DDBJ whole genome shotgun (WGS) entry which is preliminary data.</text>
</comment>
<reference evidence="2 3" key="1">
    <citation type="journal article" date="2018" name="Evol. Lett.">
        <title>Horizontal gene cluster transfer increased hallucinogenic mushroom diversity.</title>
        <authorList>
            <person name="Reynolds H.T."/>
            <person name="Vijayakumar V."/>
            <person name="Gluck-Thaler E."/>
            <person name="Korotkin H.B."/>
            <person name="Matheny P.B."/>
            <person name="Slot J.C."/>
        </authorList>
    </citation>
    <scope>NUCLEOTIDE SEQUENCE [LARGE SCALE GENOMIC DNA]</scope>
    <source>
        <strain evidence="2 3">SRW20</strain>
    </source>
</reference>
<feature type="region of interest" description="Disordered" evidence="1">
    <location>
        <begin position="173"/>
        <end position="205"/>
    </location>
</feature>
<organism evidence="2 3">
    <name type="scientific">Gymnopilus dilepis</name>
    <dbReference type="NCBI Taxonomy" id="231916"/>
    <lineage>
        <taxon>Eukaryota</taxon>
        <taxon>Fungi</taxon>
        <taxon>Dikarya</taxon>
        <taxon>Basidiomycota</taxon>
        <taxon>Agaricomycotina</taxon>
        <taxon>Agaricomycetes</taxon>
        <taxon>Agaricomycetidae</taxon>
        <taxon>Agaricales</taxon>
        <taxon>Agaricineae</taxon>
        <taxon>Hymenogastraceae</taxon>
        <taxon>Gymnopilus</taxon>
    </lineage>
</organism>
<dbReference type="OrthoDB" id="3252634at2759"/>
<feature type="non-terminal residue" evidence="2">
    <location>
        <position position="1"/>
    </location>
</feature>
<accession>A0A409X8S5</accession>
<evidence type="ECO:0000313" key="3">
    <source>
        <dbReference type="Proteomes" id="UP000284706"/>
    </source>
</evidence>
<name>A0A409X8S5_9AGAR</name>
<keyword evidence="3" id="KW-1185">Reference proteome</keyword>
<evidence type="ECO:0000256" key="1">
    <source>
        <dbReference type="SAM" id="MobiDB-lite"/>
    </source>
</evidence>
<protein>
    <submittedName>
        <fullName evidence="2">Uncharacterized protein</fullName>
    </submittedName>
</protein>
<dbReference type="STRING" id="231916.A0A409X8S5"/>
<dbReference type="InParanoid" id="A0A409X8S5"/>
<dbReference type="AlphaFoldDB" id="A0A409X8S5"/>
<feature type="region of interest" description="Disordered" evidence="1">
    <location>
        <begin position="73"/>
        <end position="144"/>
    </location>
</feature>